<dbReference type="GO" id="GO:0000309">
    <property type="term" value="F:nicotinamide-nucleotide adenylyltransferase activity"/>
    <property type="evidence" value="ECO:0007669"/>
    <property type="project" value="TreeGrafter"/>
</dbReference>
<sequence length="179" mass="19547">MSSIQAISHEVQTFIKSRASFKLINFASSSSDIHQSQLDQQHHRLPLISSLTQRLLILDSSFNPPHKAHASLIVQSLLHNYDPPGTLGLATVNKFSVLLLLSINNADKKTAKPALFHHRVAMMFQLANELKKHYGVAVGVGLTDKSLFVDKSRVVSEYLATVVADANATRAGTNIPVGI</sequence>
<dbReference type="Gene3D" id="3.40.50.620">
    <property type="entry name" value="HUPs"/>
    <property type="match status" value="1"/>
</dbReference>
<dbReference type="SUPFAM" id="SSF52374">
    <property type="entry name" value="Nucleotidylyl transferase"/>
    <property type="match status" value="1"/>
</dbReference>
<dbReference type="PANTHER" id="PTHR31285:SF0">
    <property type="entry name" value="NICOTINAMIDE MONONUCLEOTIDE ADENYLYLTRANSFERASE"/>
    <property type="match status" value="1"/>
</dbReference>
<evidence type="ECO:0000313" key="1">
    <source>
        <dbReference type="EMBL" id="GMG56526.1"/>
    </source>
</evidence>
<proteinExistence type="predicted"/>
<dbReference type="OrthoDB" id="5591297at2759"/>
<dbReference type="GO" id="GO:0016887">
    <property type="term" value="F:ATP hydrolysis activity"/>
    <property type="evidence" value="ECO:0007669"/>
    <property type="project" value="TreeGrafter"/>
</dbReference>
<gene>
    <name evidence="1" type="ORF">Amon01_000859300</name>
</gene>
<dbReference type="EMBL" id="BSXU01007765">
    <property type="protein sequence ID" value="GMG56526.1"/>
    <property type="molecule type" value="Genomic_DNA"/>
</dbReference>
<dbReference type="GO" id="GO:0005634">
    <property type="term" value="C:nucleus"/>
    <property type="evidence" value="ECO:0007669"/>
    <property type="project" value="TreeGrafter"/>
</dbReference>
<dbReference type="AlphaFoldDB" id="A0A9W6Z732"/>
<accession>A0A9W6Z732</accession>
<reference evidence="1" key="1">
    <citation type="submission" date="2023-04" db="EMBL/GenBank/DDBJ databases">
        <title>Ambrosiozyma monospora NBRC 1965.</title>
        <authorList>
            <person name="Ichikawa N."/>
            <person name="Sato H."/>
            <person name="Tonouchi N."/>
        </authorList>
    </citation>
    <scope>NUCLEOTIDE SEQUENCE</scope>
    <source>
        <strain evidence="1">NBRC 1965</strain>
    </source>
</reference>
<protein>
    <submittedName>
        <fullName evidence="1">Unnamed protein product</fullName>
    </submittedName>
</protein>
<organism evidence="1 2">
    <name type="scientific">Ambrosiozyma monospora</name>
    <name type="common">Yeast</name>
    <name type="synonym">Endomycopsis monosporus</name>
    <dbReference type="NCBI Taxonomy" id="43982"/>
    <lineage>
        <taxon>Eukaryota</taxon>
        <taxon>Fungi</taxon>
        <taxon>Dikarya</taxon>
        <taxon>Ascomycota</taxon>
        <taxon>Saccharomycotina</taxon>
        <taxon>Pichiomycetes</taxon>
        <taxon>Pichiales</taxon>
        <taxon>Pichiaceae</taxon>
        <taxon>Ambrosiozyma</taxon>
    </lineage>
</organism>
<dbReference type="Proteomes" id="UP001165063">
    <property type="component" value="Unassembled WGS sequence"/>
</dbReference>
<dbReference type="GO" id="GO:0005737">
    <property type="term" value="C:cytoplasm"/>
    <property type="evidence" value="ECO:0007669"/>
    <property type="project" value="TreeGrafter"/>
</dbReference>
<name>A0A9W6Z732_AMBMO</name>
<evidence type="ECO:0000313" key="2">
    <source>
        <dbReference type="Proteomes" id="UP001165063"/>
    </source>
</evidence>
<dbReference type="PANTHER" id="PTHR31285">
    <property type="entry name" value="NICOTINAMIDE MONONUCLEOTIDE ADENYLYLTRANSFERASE"/>
    <property type="match status" value="1"/>
</dbReference>
<comment type="caution">
    <text evidence="1">The sequence shown here is derived from an EMBL/GenBank/DDBJ whole genome shotgun (WGS) entry which is preliminary data.</text>
</comment>
<keyword evidence="2" id="KW-1185">Reference proteome</keyword>
<dbReference type="InterPro" id="IPR014729">
    <property type="entry name" value="Rossmann-like_a/b/a_fold"/>
</dbReference>